<feature type="signal peptide" evidence="6">
    <location>
        <begin position="1"/>
        <end position="27"/>
    </location>
</feature>
<evidence type="ECO:0000256" key="1">
    <source>
        <dbReference type="ARBA" id="ARBA00009995"/>
    </source>
</evidence>
<accession>A0A9P9YX18</accession>
<dbReference type="SUPFAM" id="SSF53756">
    <property type="entry name" value="UDP-Glycosyltransferase/glycogen phosphorylase"/>
    <property type="match status" value="1"/>
</dbReference>
<protein>
    <submittedName>
        <fullName evidence="7">Uncharacterized protein</fullName>
    </submittedName>
</protein>
<dbReference type="PANTHER" id="PTHR48043">
    <property type="entry name" value="EG:EG0003.4 PROTEIN-RELATED"/>
    <property type="match status" value="1"/>
</dbReference>
<evidence type="ECO:0000256" key="6">
    <source>
        <dbReference type="SAM" id="SignalP"/>
    </source>
</evidence>
<dbReference type="PANTHER" id="PTHR48043:SF145">
    <property type="entry name" value="FI06409P-RELATED"/>
    <property type="match status" value="1"/>
</dbReference>
<dbReference type="InterPro" id="IPR002213">
    <property type="entry name" value="UDP_glucos_trans"/>
</dbReference>
<dbReference type="InterPro" id="IPR050271">
    <property type="entry name" value="UDP-glycosyltransferase"/>
</dbReference>
<name>A0A9P9YX18_9MUSC</name>
<reference evidence="7" key="1">
    <citation type="journal article" date="2023" name="Genome Biol. Evol.">
        <title>Long-read-based Genome Assembly of Drosophila gunungcola Reveals Fewer Chemosensory Genes in Flower-breeding Species.</title>
        <authorList>
            <person name="Negi A."/>
            <person name="Liao B.Y."/>
            <person name="Yeh S.D."/>
        </authorList>
    </citation>
    <scope>NUCLEOTIDE SEQUENCE</scope>
    <source>
        <strain evidence="7">Sukarami</strain>
    </source>
</reference>
<dbReference type="AlphaFoldDB" id="A0A9P9YX18"/>
<dbReference type="Proteomes" id="UP001059596">
    <property type="component" value="Chromosome 3R"/>
</dbReference>
<feature type="chain" id="PRO_5040115482" evidence="6">
    <location>
        <begin position="28"/>
        <end position="650"/>
    </location>
</feature>
<evidence type="ECO:0000256" key="2">
    <source>
        <dbReference type="ARBA" id="ARBA00022676"/>
    </source>
</evidence>
<gene>
    <name evidence="7" type="ORF">M5D96_000853</name>
</gene>
<dbReference type="GO" id="GO:0008194">
    <property type="term" value="F:UDP-glycosyltransferase activity"/>
    <property type="evidence" value="ECO:0007669"/>
    <property type="project" value="InterPro"/>
</dbReference>
<evidence type="ECO:0000256" key="4">
    <source>
        <dbReference type="SAM" id="MobiDB-lite"/>
    </source>
</evidence>
<dbReference type="EMBL" id="JAMKOV010000001">
    <property type="protein sequence ID" value="KAI8044682.1"/>
    <property type="molecule type" value="Genomic_DNA"/>
</dbReference>
<keyword evidence="8" id="KW-1185">Reference proteome</keyword>
<dbReference type="Gene3D" id="3.40.50.2000">
    <property type="entry name" value="Glycogen Phosphorylase B"/>
    <property type="match status" value="1"/>
</dbReference>
<comment type="similarity">
    <text evidence="1">Belongs to the UDP-glycosyltransferase family.</text>
</comment>
<keyword evidence="3" id="KW-0808">Transferase</keyword>
<comment type="caution">
    <text evidence="7">The sequence shown here is derived from an EMBL/GenBank/DDBJ whole genome shotgun (WGS) entry which is preliminary data.</text>
</comment>
<feature type="region of interest" description="Disordered" evidence="4">
    <location>
        <begin position="612"/>
        <end position="650"/>
    </location>
</feature>
<keyword evidence="5" id="KW-0472">Membrane</keyword>
<evidence type="ECO:0000313" key="8">
    <source>
        <dbReference type="Proteomes" id="UP001059596"/>
    </source>
</evidence>
<feature type="compositionally biased region" description="Low complexity" evidence="4">
    <location>
        <begin position="545"/>
        <end position="557"/>
    </location>
</feature>
<organism evidence="7 8">
    <name type="scientific">Drosophila gunungcola</name>
    <name type="common">fruit fly</name>
    <dbReference type="NCBI Taxonomy" id="103775"/>
    <lineage>
        <taxon>Eukaryota</taxon>
        <taxon>Metazoa</taxon>
        <taxon>Ecdysozoa</taxon>
        <taxon>Arthropoda</taxon>
        <taxon>Hexapoda</taxon>
        <taxon>Insecta</taxon>
        <taxon>Pterygota</taxon>
        <taxon>Neoptera</taxon>
        <taxon>Endopterygota</taxon>
        <taxon>Diptera</taxon>
        <taxon>Brachycera</taxon>
        <taxon>Muscomorpha</taxon>
        <taxon>Ephydroidea</taxon>
        <taxon>Drosophilidae</taxon>
        <taxon>Drosophila</taxon>
        <taxon>Sophophora</taxon>
    </lineage>
</organism>
<feature type="compositionally biased region" description="Polar residues" evidence="4">
    <location>
        <begin position="613"/>
        <end position="623"/>
    </location>
</feature>
<keyword evidence="6" id="KW-0732">Signal</keyword>
<keyword evidence="5" id="KW-0812">Transmembrane</keyword>
<evidence type="ECO:0000313" key="7">
    <source>
        <dbReference type="EMBL" id="KAI8044682.1"/>
    </source>
</evidence>
<dbReference type="FunFam" id="3.40.50.2000:FF:000021">
    <property type="entry name" value="UDP-glucuronosyltransferase"/>
    <property type="match status" value="1"/>
</dbReference>
<sequence length="650" mass="73458">MSRGPGIAGLLLPALILGLLCPKLAETENILAIFSYTFGSSYLLVTPYLKNLAQRGHQLTVISSVADMPDIEGVHHIRVPKLDMLKQELMDYDFDLELSKWMEAQFVSEYFNNCSRFVLGDPGVQELLHNSSAQFSMVIMEASHTDALYGFSQHFNAPLVGIAAYGSAWNIDFLVGNSAPSIYEPMSALGYSPGLSLMEKWHNLIFITEERLVERFIYLPSQVDLYKQYFPGASASIHDLRRRFSLILINQHFSMGRVRSNVPNIVEVAGMHLADPAIPLDDELQKLLDEAEHGVIYFSMGLQVRDKWLPSGMQTTLFAAFKQLKQRVIWKNNNPEMFNDSRNVFARSFFPQREILNHPNVKLFINNAGLLSTIESAHYAVPQLCVPLFYDQFQNTKRMEQMGVARRLDYTDLTSDGVVMIIEDMLLNASYKQNARDLSNRFHDQPMSPMETGIWWTEYILRHKGADHMRIAEQEMSLMQYYDVDVVSVLFGRIGLTAMIVIFLGWKLVSLATRNLEYRLNVPMPTKNRDLSPALDNSQRRDTNGNRYGNSNNYSSSKTQKALGKVLPSTSVAIAIAIPVAIAVRGHRCCELGYIILNLKVFQRSGKVLSSVVDGNQQQRTTTNDNNGDDDDDDDDDDDEDESEDDVALS</sequence>
<keyword evidence="5" id="KW-1133">Transmembrane helix</keyword>
<feature type="region of interest" description="Disordered" evidence="4">
    <location>
        <begin position="529"/>
        <end position="559"/>
    </location>
</feature>
<feature type="transmembrane region" description="Helical" evidence="5">
    <location>
        <begin position="486"/>
        <end position="509"/>
    </location>
</feature>
<dbReference type="CDD" id="cd03784">
    <property type="entry name" value="GT1_Gtf-like"/>
    <property type="match status" value="1"/>
</dbReference>
<feature type="compositionally biased region" description="Acidic residues" evidence="4">
    <location>
        <begin position="627"/>
        <end position="650"/>
    </location>
</feature>
<evidence type="ECO:0000256" key="3">
    <source>
        <dbReference type="ARBA" id="ARBA00022679"/>
    </source>
</evidence>
<proteinExistence type="inferred from homology"/>
<dbReference type="Pfam" id="PF00201">
    <property type="entry name" value="UDPGT"/>
    <property type="match status" value="1"/>
</dbReference>
<keyword evidence="2" id="KW-0328">Glycosyltransferase</keyword>
<evidence type="ECO:0000256" key="5">
    <source>
        <dbReference type="SAM" id="Phobius"/>
    </source>
</evidence>